<dbReference type="Gene3D" id="3.90.70.30">
    <property type="entry name" value="Phytochelatin synthase, N-terminal domain"/>
    <property type="match status" value="1"/>
</dbReference>
<evidence type="ECO:0000256" key="5">
    <source>
        <dbReference type="SAM" id="SignalP"/>
    </source>
</evidence>
<dbReference type="InterPro" id="IPR038156">
    <property type="entry name" value="PCS_N_sf"/>
</dbReference>
<keyword evidence="8" id="KW-1185">Reference proteome</keyword>
<feature type="domain" description="Peptidase C83" evidence="6">
    <location>
        <begin position="4"/>
        <end position="258"/>
    </location>
</feature>
<dbReference type="PROSITE" id="PS51443">
    <property type="entry name" value="PCS"/>
    <property type="match status" value="1"/>
</dbReference>
<dbReference type="GO" id="GO:0016756">
    <property type="term" value="F:glutathione gamma-glutamylcysteinyltransferase activity"/>
    <property type="evidence" value="ECO:0007669"/>
    <property type="project" value="UniProtKB-EC"/>
</dbReference>
<dbReference type="EMBL" id="FRFG01000036">
    <property type="protein sequence ID" value="SHO57272.1"/>
    <property type="molecule type" value="Genomic_DNA"/>
</dbReference>
<evidence type="ECO:0000256" key="3">
    <source>
        <dbReference type="ARBA" id="ARBA00022679"/>
    </source>
</evidence>
<keyword evidence="4" id="KW-0479">Metal-binding</keyword>
<evidence type="ECO:0000256" key="2">
    <source>
        <dbReference type="ARBA" id="ARBA00022539"/>
    </source>
</evidence>
<dbReference type="InterPro" id="IPR038765">
    <property type="entry name" value="Papain-like_cys_pep_sf"/>
</dbReference>
<protein>
    <recommendedName>
        <fullName evidence="1">glutathione gamma-glutamylcysteinyltransferase</fullName>
        <ecNumber evidence="1">2.3.2.15</ecNumber>
    </recommendedName>
</protein>
<dbReference type="RefSeq" id="WP_073584041.1">
    <property type="nucleotide sequence ID" value="NZ_AP024897.1"/>
</dbReference>
<gene>
    <name evidence="7" type="ORF">VQ7734_03041</name>
</gene>
<accession>A0A1M7YXE7</accession>
<dbReference type="EC" id="2.3.2.15" evidence="1"/>
<dbReference type="AlphaFoldDB" id="A0A1M7YXE7"/>
<keyword evidence="5" id="KW-0732">Signal</keyword>
<dbReference type="Pfam" id="PF05023">
    <property type="entry name" value="Phytochelatin"/>
    <property type="match status" value="2"/>
</dbReference>
<keyword evidence="3" id="KW-0808">Transferase</keyword>
<sequence>MKLTMKNSVLAMTLLTCMNAFAAPVYFNTDEGMNRLMSADHRTDFPRLANYYEAQENKVFCGVATITIVLNALKVKALDQAKEIPYDTTLVGSDEKGYFPTKNNWQPYFHRYTQRTVLTHSPKSRLEIMGKPTAEFDFVDYGLQLAQFTDMVKSNGVHIRTVELPKLENVTSVKQDMIHALDKKDSYLVVNYSRKVVDQKGGGHLSPVAAYDSKSDSFLILDVNSAKYPWAWVEADKLIHAMNTKDVSAYRGYAVITN</sequence>
<feature type="signal peptide" evidence="5">
    <location>
        <begin position="1"/>
        <end position="22"/>
    </location>
</feature>
<dbReference type="Proteomes" id="UP000184600">
    <property type="component" value="Unassembled WGS sequence"/>
</dbReference>
<dbReference type="PANTHER" id="PTHR33447:SF20">
    <property type="entry name" value="GLUTATHIONE GAMMA-GLUTAMYLCYSTEINYLTRANSFERASE"/>
    <property type="match status" value="1"/>
</dbReference>
<dbReference type="InterPro" id="IPR007719">
    <property type="entry name" value="PCS_N"/>
</dbReference>
<dbReference type="GO" id="GO:0010038">
    <property type="term" value="P:response to metal ion"/>
    <property type="evidence" value="ECO:0007669"/>
    <property type="project" value="InterPro"/>
</dbReference>
<dbReference type="SUPFAM" id="SSF54001">
    <property type="entry name" value="Cysteine proteinases"/>
    <property type="match status" value="1"/>
</dbReference>
<dbReference type="OrthoDB" id="8560621at2"/>
<evidence type="ECO:0000256" key="1">
    <source>
        <dbReference type="ARBA" id="ARBA00012468"/>
    </source>
</evidence>
<feature type="chain" id="PRO_5012816862" description="glutathione gamma-glutamylcysteinyltransferase" evidence="5">
    <location>
        <begin position="23"/>
        <end position="258"/>
    </location>
</feature>
<organism evidence="7 8">
    <name type="scientific">Vibrio quintilis</name>
    <dbReference type="NCBI Taxonomy" id="1117707"/>
    <lineage>
        <taxon>Bacteria</taxon>
        <taxon>Pseudomonadati</taxon>
        <taxon>Pseudomonadota</taxon>
        <taxon>Gammaproteobacteria</taxon>
        <taxon>Vibrionales</taxon>
        <taxon>Vibrionaceae</taxon>
        <taxon>Vibrio</taxon>
    </lineage>
</organism>
<dbReference type="STRING" id="1117707.VQ7734_03041"/>
<keyword evidence="2" id="KW-0104">Cadmium</keyword>
<reference evidence="8" key="1">
    <citation type="submission" date="2016-12" db="EMBL/GenBank/DDBJ databases">
        <authorList>
            <person name="Rodrigo-Torres L."/>
            <person name="Arahal R.D."/>
            <person name="Lucena T."/>
        </authorList>
    </citation>
    <scope>NUCLEOTIDE SEQUENCE [LARGE SCALE GENOMIC DNA]</scope>
</reference>
<name>A0A1M7YXE7_9VIBR</name>
<proteinExistence type="predicted"/>
<dbReference type="InterPro" id="IPR040409">
    <property type="entry name" value="PCS-like"/>
</dbReference>
<dbReference type="PANTHER" id="PTHR33447">
    <property type="entry name" value="GLUTATHIONE GAMMA-GLUTAMYLCYSTEINYLTRANSFERASE"/>
    <property type="match status" value="1"/>
</dbReference>
<evidence type="ECO:0000259" key="6">
    <source>
        <dbReference type="PROSITE" id="PS51443"/>
    </source>
</evidence>
<evidence type="ECO:0000313" key="7">
    <source>
        <dbReference type="EMBL" id="SHO57272.1"/>
    </source>
</evidence>
<dbReference type="GO" id="GO:0046872">
    <property type="term" value="F:metal ion binding"/>
    <property type="evidence" value="ECO:0007669"/>
    <property type="project" value="UniProtKB-KW"/>
</dbReference>
<evidence type="ECO:0000256" key="4">
    <source>
        <dbReference type="ARBA" id="ARBA00022723"/>
    </source>
</evidence>
<evidence type="ECO:0000313" key="8">
    <source>
        <dbReference type="Proteomes" id="UP000184600"/>
    </source>
</evidence>
<dbReference type="GO" id="GO:0046938">
    <property type="term" value="P:phytochelatin biosynthetic process"/>
    <property type="evidence" value="ECO:0007669"/>
    <property type="project" value="InterPro"/>
</dbReference>